<protein>
    <submittedName>
        <fullName evidence="2">Uncharacterized protein</fullName>
    </submittedName>
</protein>
<accession>A0AA39LVM1</accession>
<feature type="compositionally biased region" description="Basic and acidic residues" evidence="1">
    <location>
        <begin position="412"/>
        <end position="426"/>
    </location>
</feature>
<dbReference type="EMBL" id="JAUCMV010000003">
    <property type="protein sequence ID" value="KAK0411258.1"/>
    <property type="molecule type" value="Genomic_DNA"/>
</dbReference>
<organism evidence="2 3">
    <name type="scientific">Steinernema hermaphroditum</name>
    <dbReference type="NCBI Taxonomy" id="289476"/>
    <lineage>
        <taxon>Eukaryota</taxon>
        <taxon>Metazoa</taxon>
        <taxon>Ecdysozoa</taxon>
        <taxon>Nematoda</taxon>
        <taxon>Chromadorea</taxon>
        <taxon>Rhabditida</taxon>
        <taxon>Tylenchina</taxon>
        <taxon>Panagrolaimomorpha</taxon>
        <taxon>Strongyloidoidea</taxon>
        <taxon>Steinernematidae</taxon>
        <taxon>Steinernema</taxon>
    </lineage>
</organism>
<feature type="region of interest" description="Disordered" evidence="1">
    <location>
        <begin position="255"/>
        <end position="299"/>
    </location>
</feature>
<reference evidence="2" key="1">
    <citation type="submission" date="2023-06" db="EMBL/GenBank/DDBJ databases">
        <title>Genomic analysis of the entomopathogenic nematode Steinernema hermaphroditum.</title>
        <authorList>
            <person name="Schwarz E.M."/>
            <person name="Heppert J.K."/>
            <person name="Baniya A."/>
            <person name="Schwartz H.T."/>
            <person name="Tan C.-H."/>
            <person name="Antoshechkin I."/>
            <person name="Sternberg P.W."/>
            <person name="Goodrich-Blair H."/>
            <person name="Dillman A.R."/>
        </authorList>
    </citation>
    <scope>NUCLEOTIDE SEQUENCE</scope>
    <source>
        <strain evidence="2">PS9179</strain>
        <tissue evidence="2">Whole animal</tissue>
    </source>
</reference>
<gene>
    <name evidence="2" type="ORF">QR680_005566</name>
</gene>
<sequence length="495" mass="53596">MDARAGDVDPLSTADAMLCEGHLTYLAARLPSQGDVERESDDRTVVVARDVRCRGADRSRRRSAGSSVSVRVSRRRADRNARTADGGEEAGLTIPPIAAGEPERGSTDASLAPQAIPTLRPASEAPLNDDGTECPEARRAPADWVGSSCARNRKLRTENVRGGSGESSPTRFRNFRTPSNPPSPIAAGPSHETSRGFGGKRAGGAPESCLRGGNVKEPYGAGWVRSECRFDDSLSLWVFLEGGYRLKPSSARSAIHGLPPPEHLESLPSHPPPARGAIPSEQLQLGQQRQHEERKSHRRRVAKFRRIRFRRCLHILLRRGESARESPRTPFKVHPSDYEKRSLWRSEGASDGGSAGFPAVGAPSCGSLPGESTPPRASIVFSASSAPAVQKTKTYNANLAKTGPSRLAGGKKGRDDDSADEAREFVRFPQTLDVGRTNREHREAVASPGRGPPAVSEWSLSLASPLRFSASAPDVRDDDKGPRRIRIREDRKFIS</sequence>
<proteinExistence type="predicted"/>
<dbReference type="AlphaFoldDB" id="A0AA39LVM1"/>
<dbReference type="Proteomes" id="UP001175271">
    <property type="component" value="Unassembled WGS sequence"/>
</dbReference>
<evidence type="ECO:0000313" key="2">
    <source>
        <dbReference type="EMBL" id="KAK0411258.1"/>
    </source>
</evidence>
<keyword evidence="3" id="KW-1185">Reference proteome</keyword>
<feature type="region of interest" description="Disordered" evidence="1">
    <location>
        <begin position="55"/>
        <end position="211"/>
    </location>
</feature>
<evidence type="ECO:0000256" key="1">
    <source>
        <dbReference type="SAM" id="MobiDB-lite"/>
    </source>
</evidence>
<name>A0AA39LVM1_9BILA</name>
<comment type="caution">
    <text evidence="2">The sequence shown here is derived from an EMBL/GenBank/DDBJ whole genome shotgun (WGS) entry which is preliminary data.</text>
</comment>
<feature type="compositionally biased region" description="Basic and acidic residues" evidence="1">
    <location>
        <begin position="474"/>
        <end position="495"/>
    </location>
</feature>
<evidence type="ECO:0000313" key="3">
    <source>
        <dbReference type="Proteomes" id="UP001175271"/>
    </source>
</evidence>
<feature type="region of interest" description="Disordered" evidence="1">
    <location>
        <begin position="395"/>
        <end position="495"/>
    </location>
</feature>